<dbReference type="SUPFAM" id="SSF64268">
    <property type="entry name" value="PX domain"/>
    <property type="match status" value="1"/>
</dbReference>
<sequence>MKSSTSRKRSLAHASISSRKARFSITNTPSSVIAWLQHVQLQLSVTVDRKAVQYLLHTKHALTDHNVVRARSFDEYQQLQQRLLRVLVQGHMCTAECPWLFSFVTSYFPKKHFFTPAHATRVVLERRDGLTRFLSTLVTFVLERSNQSCDVVVNGVARELVAFFGGDDASLSLDTCECHHETSSEISTDDEHSSSTRSSVLSSSSDESMCVLCDCSLETARHDDADSHSQAQVSRDGSFVSSSSWTSSQSSRCYTTTLGCGHQFHDECIVVRLNEDLSCPSSRCYTTTLGCGHQFHDECIVARLNEDLSCPLEPN</sequence>
<dbReference type="AlphaFoldDB" id="A0AAV2Z706"/>
<keyword evidence="3" id="KW-1185">Reference proteome</keyword>
<proteinExistence type="predicted"/>
<accession>A0AAV2Z706</accession>
<dbReference type="SMART" id="SM00184">
    <property type="entry name" value="RING"/>
    <property type="match status" value="2"/>
</dbReference>
<protein>
    <recommendedName>
        <fullName evidence="1">RING-type domain-containing protein</fullName>
    </recommendedName>
</protein>
<dbReference type="Gene3D" id="3.30.1520.10">
    <property type="entry name" value="Phox-like domain"/>
    <property type="match status" value="1"/>
</dbReference>
<dbReference type="Proteomes" id="UP001146120">
    <property type="component" value="Unassembled WGS sequence"/>
</dbReference>
<feature type="domain" description="RING-type" evidence="1">
    <location>
        <begin position="210"/>
        <end position="282"/>
    </location>
</feature>
<evidence type="ECO:0000313" key="2">
    <source>
        <dbReference type="EMBL" id="DBA03131.1"/>
    </source>
</evidence>
<comment type="caution">
    <text evidence="2">The sequence shown here is derived from an EMBL/GenBank/DDBJ whole genome shotgun (WGS) entry which is preliminary data.</text>
</comment>
<feature type="domain" description="RING-type" evidence="1">
    <location>
        <begin position="284"/>
        <end position="313"/>
    </location>
</feature>
<gene>
    <name evidence="2" type="ORF">N0F65_003378</name>
</gene>
<dbReference type="EMBL" id="DAKRPA010000023">
    <property type="protein sequence ID" value="DBA03131.1"/>
    <property type="molecule type" value="Genomic_DNA"/>
</dbReference>
<dbReference type="InterPro" id="IPR001841">
    <property type="entry name" value="Znf_RING"/>
</dbReference>
<dbReference type="SUPFAM" id="SSF57850">
    <property type="entry name" value="RING/U-box"/>
    <property type="match status" value="2"/>
</dbReference>
<name>A0AAV2Z706_9STRA</name>
<dbReference type="Gene3D" id="3.30.40.10">
    <property type="entry name" value="Zinc/RING finger domain, C3HC4 (zinc finger)"/>
    <property type="match status" value="1"/>
</dbReference>
<reference evidence="2" key="1">
    <citation type="submission" date="2022-11" db="EMBL/GenBank/DDBJ databases">
        <authorList>
            <person name="Morgan W.R."/>
            <person name="Tartar A."/>
        </authorList>
    </citation>
    <scope>NUCLEOTIDE SEQUENCE</scope>
    <source>
        <strain evidence="2">ARSEF 373</strain>
    </source>
</reference>
<organism evidence="2 3">
    <name type="scientific">Lagenidium giganteum</name>
    <dbReference type="NCBI Taxonomy" id="4803"/>
    <lineage>
        <taxon>Eukaryota</taxon>
        <taxon>Sar</taxon>
        <taxon>Stramenopiles</taxon>
        <taxon>Oomycota</taxon>
        <taxon>Peronosporomycetes</taxon>
        <taxon>Pythiales</taxon>
        <taxon>Pythiaceae</taxon>
    </lineage>
</organism>
<dbReference type="InterPro" id="IPR036871">
    <property type="entry name" value="PX_dom_sf"/>
</dbReference>
<reference evidence="2" key="2">
    <citation type="journal article" date="2023" name="Microbiol Resour">
        <title>Decontamination and Annotation of the Draft Genome Sequence of the Oomycete Lagenidium giganteum ARSEF 373.</title>
        <authorList>
            <person name="Morgan W.R."/>
            <person name="Tartar A."/>
        </authorList>
    </citation>
    <scope>NUCLEOTIDE SEQUENCE</scope>
    <source>
        <strain evidence="2">ARSEF 373</strain>
    </source>
</reference>
<dbReference type="GO" id="GO:0035091">
    <property type="term" value="F:phosphatidylinositol binding"/>
    <property type="evidence" value="ECO:0007669"/>
    <property type="project" value="InterPro"/>
</dbReference>
<dbReference type="InterPro" id="IPR013083">
    <property type="entry name" value="Znf_RING/FYVE/PHD"/>
</dbReference>
<evidence type="ECO:0000259" key="1">
    <source>
        <dbReference type="SMART" id="SM00184"/>
    </source>
</evidence>
<evidence type="ECO:0000313" key="3">
    <source>
        <dbReference type="Proteomes" id="UP001146120"/>
    </source>
</evidence>